<dbReference type="GO" id="GO:0004460">
    <property type="term" value="F:L-lactate dehydrogenase (cytochrome) activity"/>
    <property type="evidence" value="ECO:0007669"/>
    <property type="project" value="UniProtKB-EC"/>
</dbReference>
<dbReference type="InterPro" id="IPR000262">
    <property type="entry name" value="FMN-dep_DH"/>
</dbReference>
<dbReference type="eggNOG" id="COG1304">
    <property type="taxonomic scope" value="Bacteria"/>
</dbReference>
<dbReference type="EMBL" id="DS999411">
    <property type="protein sequence ID" value="EED36214.1"/>
    <property type="molecule type" value="Genomic_DNA"/>
</dbReference>
<dbReference type="PANTHER" id="PTHR10578">
    <property type="entry name" value="S -2-HYDROXY-ACID OXIDASE-RELATED"/>
    <property type="match status" value="1"/>
</dbReference>
<dbReference type="PROSITE" id="PS51349">
    <property type="entry name" value="FMN_HYDROXY_ACID_DH_2"/>
    <property type="match status" value="1"/>
</dbReference>
<comment type="cofactor">
    <cofactor evidence="1">
        <name>FMN</name>
        <dbReference type="ChEBI" id="CHEBI:58210"/>
    </cofactor>
</comment>
<dbReference type="AlphaFoldDB" id="B8KT52"/>
<protein>
    <submittedName>
        <fullName evidence="4">L-lactate dehydrogenase (Cytochrome)</fullName>
        <ecNumber evidence="4">1.1.2.3</ecNumber>
    </submittedName>
</protein>
<evidence type="ECO:0000313" key="5">
    <source>
        <dbReference type="Proteomes" id="UP000004699"/>
    </source>
</evidence>
<keyword evidence="2 4" id="KW-0560">Oxidoreductase</keyword>
<dbReference type="PANTHER" id="PTHR10578:SF149">
    <property type="entry name" value="2-HYDROXYACID OXIDASE 2"/>
    <property type="match status" value="1"/>
</dbReference>
<name>B8KT52_9GAMM</name>
<dbReference type="HOGENOM" id="CLU_020639_5_2_6"/>
<dbReference type="EC" id="1.1.2.3" evidence="4"/>
<dbReference type="Pfam" id="PF01070">
    <property type="entry name" value="FMN_dh"/>
    <property type="match status" value="1"/>
</dbReference>
<proteinExistence type="predicted"/>
<dbReference type="SUPFAM" id="SSF51395">
    <property type="entry name" value="FMN-linked oxidoreductases"/>
    <property type="match status" value="1"/>
</dbReference>
<accession>B8KT52</accession>
<reference evidence="5" key="1">
    <citation type="journal article" date="2013" name="BMC Microbiol.">
        <title>Taxonomy and evolution of bacteriochlorophyll a-containing members of the OM60/NOR5 clade of marine gammaproteobacteria: description of Luminiphilus syltensis gen. nov., sp. nov., reclassification of Haliea rubra as Pseudohaliea rubra gen. nov., comb. nov., and emendation of Chromatocurvus halotolerans.</title>
        <authorList>
            <person name="Spring S."/>
            <person name="Riedel T."/>
            <person name="Sproer C."/>
            <person name="Yan S."/>
            <person name="Harder J."/>
            <person name="Fuchs B.M."/>
        </authorList>
    </citation>
    <scope>NUCLEOTIDE SEQUENCE [LARGE SCALE GENOMIC DNA]</scope>
    <source>
        <strain evidence="5">NOR51-B</strain>
    </source>
</reference>
<keyword evidence="5" id="KW-1185">Reference proteome</keyword>
<dbReference type="Gene3D" id="3.20.20.70">
    <property type="entry name" value="Aldolase class I"/>
    <property type="match status" value="1"/>
</dbReference>
<gene>
    <name evidence="4" type="ORF">NOR51B_2162</name>
</gene>
<organism evidence="4 5">
    <name type="scientific">Luminiphilus syltensis NOR5-1B</name>
    <dbReference type="NCBI Taxonomy" id="565045"/>
    <lineage>
        <taxon>Bacteria</taxon>
        <taxon>Pseudomonadati</taxon>
        <taxon>Pseudomonadota</taxon>
        <taxon>Gammaproteobacteria</taxon>
        <taxon>Cellvibrionales</taxon>
        <taxon>Halieaceae</taxon>
        <taxon>Luminiphilus</taxon>
    </lineage>
</organism>
<evidence type="ECO:0000313" key="4">
    <source>
        <dbReference type="EMBL" id="EED36214.1"/>
    </source>
</evidence>
<dbReference type="InterPro" id="IPR013785">
    <property type="entry name" value="Aldolase_TIM"/>
</dbReference>
<feature type="domain" description="FMN hydroxy acid dehydrogenase" evidence="3">
    <location>
        <begin position="2"/>
        <end position="124"/>
    </location>
</feature>
<dbReference type="STRING" id="565045.NOR51B_2162"/>
<dbReference type="InterPro" id="IPR037396">
    <property type="entry name" value="FMN_HAD"/>
</dbReference>
<dbReference type="RefSeq" id="WP_009020958.1">
    <property type="nucleotide sequence ID" value="NZ_DS999411.1"/>
</dbReference>
<dbReference type="Proteomes" id="UP000004699">
    <property type="component" value="Unassembled WGS sequence"/>
</dbReference>
<evidence type="ECO:0000256" key="2">
    <source>
        <dbReference type="ARBA" id="ARBA00023002"/>
    </source>
</evidence>
<sequence length="124" mass="14097">MKSLKQCHSIADLRLRAKGRLPKPIFDYLDGGSDDEISLRRNSSAFDDYELLPRYLNDVQQIDLGTRVLGLDIQLPFFLSPTGTSRLFHHHKELGVARAAAEAGTLYNFVEYVLDEYRGSGRMH</sequence>
<evidence type="ECO:0000256" key="1">
    <source>
        <dbReference type="ARBA" id="ARBA00001917"/>
    </source>
</evidence>
<evidence type="ECO:0000259" key="3">
    <source>
        <dbReference type="PROSITE" id="PS51349"/>
    </source>
</evidence>